<dbReference type="SMART" id="SM00369">
    <property type="entry name" value="LRR_TYP"/>
    <property type="match status" value="4"/>
</dbReference>
<dbReference type="Proteomes" id="UP000663829">
    <property type="component" value="Unassembled WGS sequence"/>
</dbReference>
<keyword evidence="5" id="KW-0966">Cell projection</keyword>
<dbReference type="InterPro" id="IPR032675">
    <property type="entry name" value="LRR_dom_sf"/>
</dbReference>
<dbReference type="InterPro" id="IPR050576">
    <property type="entry name" value="Cilia_flagella_integrity"/>
</dbReference>
<dbReference type="SMART" id="SM00365">
    <property type="entry name" value="LRR_SD22"/>
    <property type="match status" value="7"/>
</dbReference>
<dbReference type="PANTHER" id="PTHR45973">
    <property type="entry name" value="PROTEIN PHOSPHATASE 1 REGULATORY SUBUNIT SDS22-RELATED"/>
    <property type="match status" value="1"/>
</dbReference>
<feature type="region of interest" description="Disordered" evidence="6">
    <location>
        <begin position="288"/>
        <end position="322"/>
    </location>
</feature>
<evidence type="ECO:0000256" key="3">
    <source>
        <dbReference type="ARBA" id="ARBA00022737"/>
    </source>
</evidence>
<proteinExistence type="predicted"/>
<dbReference type="Pfam" id="PF12799">
    <property type="entry name" value="LRR_4"/>
    <property type="match status" value="2"/>
</dbReference>
<evidence type="ECO:0000256" key="5">
    <source>
        <dbReference type="ARBA" id="ARBA00023273"/>
    </source>
</evidence>
<evidence type="ECO:0000256" key="1">
    <source>
        <dbReference type="ARBA" id="ARBA00004138"/>
    </source>
</evidence>
<evidence type="ECO:0000313" key="8">
    <source>
        <dbReference type="EMBL" id="CAF3697423.1"/>
    </source>
</evidence>
<dbReference type="AlphaFoldDB" id="A0A814ANM0"/>
<dbReference type="OrthoDB" id="1939344at2759"/>
<comment type="caution">
    <text evidence="7">The sequence shown here is derived from an EMBL/GenBank/DDBJ whole genome shotgun (WGS) entry which is preliminary data.</text>
</comment>
<dbReference type="SUPFAM" id="SSF52058">
    <property type="entry name" value="L domain-like"/>
    <property type="match status" value="1"/>
</dbReference>
<evidence type="ECO:0000256" key="2">
    <source>
        <dbReference type="ARBA" id="ARBA00022614"/>
    </source>
</evidence>
<dbReference type="Proteomes" id="UP000681722">
    <property type="component" value="Unassembled WGS sequence"/>
</dbReference>
<evidence type="ECO:0000313" key="9">
    <source>
        <dbReference type="Proteomes" id="UP000663829"/>
    </source>
</evidence>
<dbReference type="Gene3D" id="3.80.10.10">
    <property type="entry name" value="Ribonuclease Inhibitor"/>
    <property type="match status" value="2"/>
</dbReference>
<gene>
    <name evidence="7" type="ORF">GPM918_LOCUS9473</name>
    <name evidence="8" type="ORF">SRO942_LOCUS9474</name>
</gene>
<keyword evidence="3" id="KW-0677">Repeat</keyword>
<dbReference type="PROSITE" id="PS51450">
    <property type="entry name" value="LRR"/>
    <property type="match status" value="6"/>
</dbReference>
<protein>
    <submittedName>
        <fullName evidence="7">Uncharacterized protein</fullName>
    </submittedName>
</protein>
<feature type="compositionally biased region" description="Low complexity" evidence="6">
    <location>
        <begin position="288"/>
        <end position="300"/>
    </location>
</feature>
<sequence>MLNKRFNENTSISIQGVNPGLGSRDENNNSSQTSGKVILKRQQLLACPYLQVDEQIKLLNLQKNCITKIANLEHLISLVVLDLCENEIEQISGLDCLISLRILRLANNKIRQIRNLDNLRNLDVLDLNGNQISRIENCKNLTQLRVLNLAFNRIEKCENIKSLQNLVELNLQGNLITSVTDLDSLPIQRLFLSFNKIRRFDDIRCISKLTLLECLSLEGNPLAFTAAYEQIILSQSTNGTKPHEQQQPRQTDQRINRVVRLKAPPGLTKASTSDSNINNIERNNLAQFQNQSNSQSQQDSQSERSDTEFDTNTTNLNRTAPQVLNRTTSSMQPQRNLMTSNKIPNAVESPNSLSTEKLNPIIHERSLLAKNLVQQSIKEAFQKEASTIELTQFWPVLFTQITNEALRN</sequence>
<comment type="subcellular location">
    <subcellularLocation>
        <location evidence="1">Cell projection</location>
        <location evidence="1">Cilium</location>
    </subcellularLocation>
</comment>
<evidence type="ECO:0000313" key="7">
    <source>
        <dbReference type="EMBL" id="CAF0917509.1"/>
    </source>
</evidence>
<keyword evidence="4" id="KW-0969">Cilium</keyword>
<dbReference type="EMBL" id="CAJNOQ010001766">
    <property type="protein sequence ID" value="CAF0917509.1"/>
    <property type="molecule type" value="Genomic_DNA"/>
</dbReference>
<accession>A0A814ANM0</accession>
<evidence type="ECO:0000256" key="6">
    <source>
        <dbReference type="SAM" id="MobiDB-lite"/>
    </source>
</evidence>
<feature type="region of interest" description="Disordered" evidence="6">
    <location>
        <begin position="237"/>
        <end position="256"/>
    </location>
</feature>
<dbReference type="PANTHER" id="PTHR45973:SF9">
    <property type="entry name" value="LEUCINE-RICH REPEAT-CONTAINING PROTEIN 46"/>
    <property type="match status" value="1"/>
</dbReference>
<evidence type="ECO:0000256" key="4">
    <source>
        <dbReference type="ARBA" id="ARBA00023069"/>
    </source>
</evidence>
<feature type="region of interest" description="Disordered" evidence="6">
    <location>
        <begin position="1"/>
        <end position="29"/>
    </location>
</feature>
<reference evidence="7" key="1">
    <citation type="submission" date="2021-02" db="EMBL/GenBank/DDBJ databases">
        <authorList>
            <person name="Nowell W R."/>
        </authorList>
    </citation>
    <scope>NUCLEOTIDE SEQUENCE</scope>
</reference>
<keyword evidence="9" id="KW-1185">Reference proteome</keyword>
<feature type="compositionally biased region" description="Basic and acidic residues" evidence="6">
    <location>
        <begin position="241"/>
        <end position="255"/>
    </location>
</feature>
<dbReference type="InterPro" id="IPR003591">
    <property type="entry name" value="Leu-rich_rpt_typical-subtyp"/>
</dbReference>
<keyword evidence="2" id="KW-0433">Leucine-rich repeat</keyword>
<dbReference type="EMBL" id="CAJOBC010001766">
    <property type="protein sequence ID" value="CAF3697423.1"/>
    <property type="molecule type" value="Genomic_DNA"/>
</dbReference>
<dbReference type="InterPro" id="IPR025875">
    <property type="entry name" value="Leu-rich_rpt_4"/>
</dbReference>
<name>A0A814ANM0_9BILA</name>
<organism evidence="7 9">
    <name type="scientific">Didymodactylos carnosus</name>
    <dbReference type="NCBI Taxonomy" id="1234261"/>
    <lineage>
        <taxon>Eukaryota</taxon>
        <taxon>Metazoa</taxon>
        <taxon>Spiralia</taxon>
        <taxon>Gnathifera</taxon>
        <taxon>Rotifera</taxon>
        <taxon>Eurotatoria</taxon>
        <taxon>Bdelloidea</taxon>
        <taxon>Philodinida</taxon>
        <taxon>Philodinidae</taxon>
        <taxon>Didymodactylos</taxon>
    </lineage>
</organism>
<dbReference type="InterPro" id="IPR001611">
    <property type="entry name" value="Leu-rich_rpt"/>
</dbReference>
<feature type="compositionally biased region" description="Polar residues" evidence="6">
    <location>
        <begin position="310"/>
        <end position="322"/>
    </location>
</feature>